<proteinExistence type="predicted"/>
<comment type="caution">
    <text evidence="1">The sequence shown here is derived from an EMBL/GenBank/DDBJ whole genome shotgun (WGS) entry which is preliminary data.</text>
</comment>
<sequence length="82" mass="9395">MRPQLHLTPPLGDYYPCLSDSGVYIAPPPLFDPNSPSFLIKWSETSTSYKGTLEPSCRWLWEAQGRKNFFVELHVEPTEVKP</sequence>
<dbReference type="EMBL" id="JACEIK010000307">
    <property type="protein sequence ID" value="MCD7454586.1"/>
    <property type="molecule type" value="Genomic_DNA"/>
</dbReference>
<accession>A0ABS8S7H8</accession>
<dbReference type="Proteomes" id="UP000823775">
    <property type="component" value="Unassembled WGS sequence"/>
</dbReference>
<gene>
    <name evidence="1" type="ORF">HAX54_025282</name>
</gene>
<reference evidence="1 2" key="1">
    <citation type="journal article" date="2021" name="BMC Genomics">
        <title>Datura genome reveals duplications of psychoactive alkaloid biosynthetic genes and high mutation rate following tissue culture.</title>
        <authorList>
            <person name="Rajewski A."/>
            <person name="Carter-House D."/>
            <person name="Stajich J."/>
            <person name="Litt A."/>
        </authorList>
    </citation>
    <scope>NUCLEOTIDE SEQUENCE [LARGE SCALE GENOMIC DNA]</scope>
    <source>
        <strain evidence="1">AR-01</strain>
    </source>
</reference>
<name>A0ABS8S7H8_DATST</name>
<protein>
    <submittedName>
        <fullName evidence="1">Uncharacterized protein</fullName>
    </submittedName>
</protein>
<evidence type="ECO:0000313" key="2">
    <source>
        <dbReference type="Proteomes" id="UP000823775"/>
    </source>
</evidence>
<keyword evidence="2" id="KW-1185">Reference proteome</keyword>
<evidence type="ECO:0000313" key="1">
    <source>
        <dbReference type="EMBL" id="MCD7454586.1"/>
    </source>
</evidence>
<organism evidence="1 2">
    <name type="scientific">Datura stramonium</name>
    <name type="common">Jimsonweed</name>
    <name type="synonym">Common thornapple</name>
    <dbReference type="NCBI Taxonomy" id="4076"/>
    <lineage>
        <taxon>Eukaryota</taxon>
        <taxon>Viridiplantae</taxon>
        <taxon>Streptophyta</taxon>
        <taxon>Embryophyta</taxon>
        <taxon>Tracheophyta</taxon>
        <taxon>Spermatophyta</taxon>
        <taxon>Magnoliopsida</taxon>
        <taxon>eudicotyledons</taxon>
        <taxon>Gunneridae</taxon>
        <taxon>Pentapetalae</taxon>
        <taxon>asterids</taxon>
        <taxon>lamiids</taxon>
        <taxon>Solanales</taxon>
        <taxon>Solanaceae</taxon>
        <taxon>Solanoideae</taxon>
        <taxon>Datureae</taxon>
        <taxon>Datura</taxon>
    </lineage>
</organism>